<dbReference type="EMBL" id="CAJVQB010003355">
    <property type="protein sequence ID" value="CAG8605754.1"/>
    <property type="molecule type" value="Genomic_DNA"/>
</dbReference>
<organism evidence="4 5">
    <name type="scientific">Gigaspora margarita</name>
    <dbReference type="NCBI Taxonomy" id="4874"/>
    <lineage>
        <taxon>Eukaryota</taxon>
        <taxon>Fungi</taxon>
        <taxon>Fungi incertae sedis</taxon>
        <taxon>Mucoromycota</taxon>
        <taxon>Glomeromycotina</taxon>
        <taxon>Glomeromycetes</taxon>
        <taxon>Diversisporales</taxon>
        <taxon>Gigasporaceae</taxon>
        <taxon>Gigaspora</taxon>
    </lineage>
</organism>
<keyword evidence="1" id="KW-0238">DNA-binding</keyword>
<dbReference type="SMART" id="SM00674">
    <property type="entry name" value="CENPB"/>
    <property type="match status" value="1"/>
</dbReference>
<evidence type="ECO:0000259" key="3">
    <source>
        <dbReference type="PROSITE" id="PS51253"/>
    </source>
</evidence>
<dbReference type="InterPro" id="IPR006600">
    <property type="entry name" value="HTH_CenpB_DNA-bd_dom"/>
</dbReference>
<dbReference type="Pfam" id="PF03221">
    <property type="entry name" value="HTH_Tnp_Tc5"/>
    <property type="match status" value="1"/>
</dbReference>
<evidence type="ECO:0000313" key="4">
    <source>
        <dbReference type="EMBL" id="CAG8605754.1"/>
    </source>
</evidence>
<feature type="chain" id="PRO_5045831177" evidence="2">
    <location>
        <begin position="20"/>
        <end position="511"/>
    </location>
</feature>
<proteinExistence type="predicted"/>
<dbReference type="Proteomes" id="UP000789901">
    <property type="component" value="Unassembled WGS sequence"/>
</dbReference>
<accession>A0ABN7UIJ1</accession>
<evidence type="ECO:0000256" key="2">
    <source>
        <dbReference type="SAM" id="SignalP"/>
    </source>
</evidence>
<keyword evidence="2" id="KW-0732">Signal</keyword>
<dbReference type="InterPro" id="IPR009057">
    <property type="entry name" value="Homeodomain-like_sf"/>
</dbReference>
<dbReference type="PANTHER" id="PTHR19303">
    <property type="entry name" value="TRANSPOSON"/>
    <property type="match status" value="1"/>
</dbReference>
<dbReference type="PANTHER" id="PTHR19303:SF73">
    <property type="entry name" value="PROTEIN PDC2"/>
    <property type="match status" value="1"/>
</dbReference>
<dbReference type="Pfam" id="PF03184">
    <property type="entry name" value="DDE_1"/>
    <property type="match status" value="1"/>
</dbReference>
<dbReference type="Gene3D" id="1.10.10.60">
    <property type="entry name" value="Homeodomain-like"/>
    <property type="match status" value="2"/>
</dbReference>
<name>A0ABN7UIJ1_GIGMA</name>
<dbReference type="InterPro" id="IPR004875">
    <property type="entry name" value="DDE_SF_endonuclease_dom"/>
</dbReference>
<comment type="caution">
    <text evidence="4">The sequence shown here is derived from an EMBL/GenBank/DDBJ whole genome shotgun (WGS) entry which is preliminary data.</text>
</comment>
<dbReference type="SUPFAM" id="SSF46689">
    <property type="entry name" value="Homeodomain-like"/>
    <property type="match status" value="1"/>
</dbReference>
<reference evidence="4 5" key="1">
    <citation type="submission" date="2021-06" db="EMBL/GenBank/DDBJ databases">
        <authorList>
            <person name="Kallberg Y."/>
            <person name="Tangrot J."/>
            <person name="Rosling A."/>
        </authorList>
    </citation>
    <scope>NUCLEOTIDE SEQUENCE [LARGE SCALE GENOMIC DNA]</scope>
    <source>
        <strain evidence="4 5">120-4 pot B 10/14</strain>
    </source>
</reference>
<feature type="signal peptide" evidence="2">
    <location>
        <begin position="1"/>
        <end position="19"/>
    </location>
</feature>
<dbReference type="InterPro" id="IPR050863">
    <property type="entry name" value="CenT-Element_Derived"/>
</dbReference>
<evidence type="ECO:0000313" key="5">
    <source>
        <dbReference type="Proteomes" id="UP000789901"/>
    </source>
</evidence>
<evidence type="ECO:0000256" key="1">
    <source>
        <dbReference type="ARBA" id="ARBA00023125"/>
    </source>
</evidence>
<gene>
    <name evidence="4" type="ORF">GMARGA_LOCUS7109</name>
</gene>
<feature type="domain" description="HTH CENPB-type" evidence="3">
    <location>
        <begin position="66"/>
        <end position="139"/>
    </location>
</feature>
<keyword evidence="5" id="KW-1185">Reference proteome</keyword>
<sequence length="511" mass="59406">MVLVQCLIIALVVFVVVEAVATFPNTNPNLKDEEIAAEFDCDRSTISKILKQKKWSEIQEISPTSNAFKTASPKFSQIERALEMWIGTVEQHKLTLTGEVIRQKALHFAALLGISEEEFRASQGWFTRFKARIGLCNHKFHGEAESAPIELLPQFREELKNILATYEPQDVFNADECSLYYRMESSFSLLTTIRKELQFFLRLMQMALKNLYPLVINKSKMPNAFRDANITYNQLPVDYYYNETAWMRQNIFKKFLCNLQSKFQIQERRVLLLVDGATFHTVDNLNEYSNIHAHYKCFYIRKVINDFDIGIEKPNKIDVLQAIWLVNKAWNTISEETVKNCWRHTGILPFRHLVEIFSSNENFENESINIFEIIEAQREAQEIIDLTNNTNLQQLVQEYLNNDDFVATEEVMDDNQIIELINNPDINNNKADNLVEEEPRITFTEAERSLNLLLKFICQNLLQPDGFIKENDESNFRNFLSRTHRASVKVMKQSTLENFLSVGGSLYPSTT</sequence>
<protein>
    <submittedName>
        <fullName evidence="4">4009_t:CDS:1</fullName>
    </submittedName>
</protein>
<dbReference type="PROSITE" id="PS51253">
    <property type="entry name" value="HTH_CENPB"/>
    <property type="match status" value="1"/>
</dbReference>